<reference evidence="3" key="1">
    <citation type="submission" date="2021-01" db="EMBL/GenBank/DDBJ databases">
        <title>Genome public.</title>
        <authorList>
            <person name="Liu C."/>
            <person name="Sun Q."/>
        </authorList>
    </citation>
    <scope>NUCLEOTIDE SEQUENCE</scope>
    <source>
        <strain evidence="3">YIM B02565</strain>
    </source>
</reference>
<sequence length="461" mass="52874">MDNIDKLIKENKSNDEISEKVNKRVEATLGMIMKEDIKEELQFESNMKKRFNIRKFAFVAGLAIIISVSLGVKYNVYAKVLDLLKSFEEKGEAPEKIDLYSKILDKKVNDSGYTVSIENIISDAHTIRIFYNINSDKTGEQKPGIWGNEMKIDDKDLVDYGGISSEEYLVQDDNKNWSGNMLVMRVGKELPKTFNFKWNIYNISNNEGKWNFDINVDSEELAKDTKTMDVNKGDKLDIGDFNIKNITLSPIELDITSKENINDKENPNAYINYIVLDENNKLLSLSSNYGVNKWINADNLSEVYYGYKLNGKLPSKMKIIPYEISNDSYNTMIGKSYAIGSKDVSLYKGENGSLDIESIEDKGDYVEVTVNIKGYLRADLLDRLLLVKNDSNNSKASNMNPESRKLINQNINNEKFILKFNKYFGKDKNYHISFNVGNDDKYLDNIYKIYEDKAIEVDLSK</sequence>
<protein>
    <submittedName>
        <fullName evidence="3">DUF4179 domain-containing protein</fullName>
    </submittedName>
</protein>
<comment type="caution">
    <text evidence="3">The sequence shown here is derived from an EMBL/GenBank/DDBJ whole genome shotgun (WGS) entry which is preliminary data.</text>
</comment>
<keyword evidence="1" id="KW-0472">Membrane</keyword>
<dbReference type="AlphaFoldDB" id="A0A937K3W0"/>
<feature type="transmembrane region" description="Helical" evidence="1">
    <location>
        <begin position="56"/>
        <end position="77"/>
    </location>
</feature>
<gene>
    <name evidence="3" type="ORF">JK634_05305</name>
</gene>
<accession>A0A937K3W0</accession>
<dbReference type="Gene3D" id="2.60.40.1630">
    <property type="entry name" value="bacillus anthracis domain"/>
    <property type="match status" value="1"/>
</dbReference>
<dbReference type="Pfam" id="PF13786">
    <property type="entry name" value="DUF4179"/>
    <property type="match status" value="1"/>
</dbReference>
<keyword evidence="1" id="KW-0812">Transmembrane</keyword>
<evidence type="ECO:0000313" key="3">
    <source>
        <dbReference type="EMBL" id="MBL4931214.1"/>
    </source>
</evidence>
<dbReference type="EMBL" id="JAESWA010000017">
    <property type="protein sequence ID" value="MBL4931214.1"/>
    <property type="molecule type" value="Genomic_DNA"/>
</dbReference>
<feature type="domain" description="DUF4179" evidence="2">
    <location>
        <begin position="48"/>
        <end position="135"/>
    </location>
</feature>
<evidence type="ECO:0000313" key="4">
    <source>
        <dbReference type="Proteomes" id="UP000623681"/>
    </source>
</evidence>
<dbReference type="RefSeq" id="WP_202766582.1">
    <property type="nucleotide sequence ID" value="NZ_JAESWA010000017.1"/>
</dbReference>
<dbReference type="InterPro" id="IPR025436">
    <property type="entry name" value="DUF4179"/>
</dbReference>
<dbReference type="Proteomes" id="UP000623681">
    <property type="component" value="Unassembled WGS sequence"/>
</dbReference>
<proteinExistence type="predicted"/>
<name>A0A937K3W0_9CLOT</name>
<organism evidence="3 4">
    <name type="scientific">Clostridium paridis</name>
    <dbReference type="NCBI Taxonomy" id="2803863"/>
    <lineage>
        <taxon>Bacteria</taxon>
        <taxon>Bacillati</taxon>
        <taxon>Bacillota</taxon>
        <taxon>Clostridia</taxon>
        <taxon>Eubacteriales</taxon>
        <taxon>Clostridiaceae</taxon>
        <taxon>Clostridium</taxon>
    </lineage>
</organism>
<evidence type="ECO:0000259" key="2">
    <source>
        <dbReference type="Pfam" id="PF13786"/>
    </source>
</evidence>
<evidence type="ECO:0000256" key="1">
    <source>
        <dbReference type="SAM" id="Phobius"/>
    </source>
</evidence>
<keyword evidence="1" id="KW-1133">Transmembrane helix</keyword>
<keyword evidence="4" id="KW-1185">Reference proteome</keyword>